<dbReference type="GO" id="GO:0016491">
    <property type="term" value="F:oxidoreductase activity"/>
    <property type="evidence" value="ECO:0007669"/>
    <property type="project" value="InterPro"/>
</dbReference>
<evidence type="ECO:0000313" key="5">
    <source>
        <dbReference type="EMBL" id="CAD9516695.1"/>
    </source>
</evidence>
<proteinExistence type="inferred from homology"/>
<dbReference type="EMBL" id="HBGV01018737">
    <property type="protein sequence ID" value="CAD9516695.1"/>
    <property type="molecule type" value="Transcribed_RNA"/>
</dbReference>
<sequence>MTATTTANTLSVLLAVSATTTMLVSAEQAPKELPWSAEKCAELGYSEKFDACAEIEFCEGDAYGGGYNGGRRLNRQLRAMDSMEMYGEGQNEGEVEVWDEDVYYDENGNSITEDVEVGLYVEDEGAGRPATFGWRIPGEACAWPGPLIRMSRGKRYGLFVSGSGNEETITNIHTHGLHVPGHGNADDVTRSVSGSDVIIYEYHIPSYHMGGTHWYHSHWHHNSEHHVGGGAFGMLIVDDGENVGEGVDAGVEAFLSNEKILIASNHEDIYGPWIVNGVQREQYDFNVDEWYRLRILIVNLDDHSSSRTISFGDECEAHAIAHDGMFRFQVPAAASQTTFSIGDASRLDVAIRCSSDSTISIYDEVVASIKTSSGNTNSLPSPFTSSGEAWSSTRPGYLVDLRDVEADGAFSIKLDETNINEVQYSLEKPLCAGGTDFKFDTIQEWTLSLAYHPFHLHIYPMQVVSQNGECGENHEYGEYYDTITIKHSYRRLYTRKMGKCKVRLAFRDVGGKTLMQCHVFKHGDQGSMAFIHVVGGPAQENEPRVHKCASEPCDEPVNIPLCEGGSAEDY</sequence>
<feature type="signal peptide" evidence="2">
    <location>
        <begin position="1"/>
        <end position="26"/>
    </location>
</feature>
<evidence type="ECO:0008006" key="6">
    <source>
        <dbReference type="Google" id="ProtNLM"/>
    </source>
</evidence>
<evidence type="ECO:0000259" key="3">
    <source>
        <dbReference type="Pfam" id="PF07731"/>
    </source>
</evidence>
<evidence type="ECO:0000256" key="2">
    <source>
        <dbReference type="SAM" id="SignalP"/>
    </source>
</evidence>
<feature type="domain" description="Plastocyanin-like" evidence="4">
    <location>
        <begin position="142"/>
        <end position="240"/>
    </location>
</feature>
<evidence type="ECO:0000259" key="4">
    <source>
        <dbReference type="Pfam" id="PF07732"/>
    </source>
</evidence>
<evidence type="ECO:0000256" key="1">
    <source>
        <dbReference type="ARBA" id="ARBA00010609"/>
    </source>
</evidence>
<accession>A0A7S2IEM1</accession>
<comment type="similarity">
    <text evidence="1">Belongs to the multicopper oxidase family.</text>
</comment>
<dbReference type="Gene3D" id="2.60.40.420">
    <property type="entry name" value="Cupredoxins - blue copper proteins"/>
    <property type="match status" value="3"/>
</dbReference>
<reference evidence="5" key="1">
    <citation type="submission" date="2021-01" db="EMBL/GenBank/DDBJ databases">
        <authorList>
            <person name="Corre E."/>
            <person name="Pelletier E."/>
            <person name="Niang G."/>
            <person name="Scheremetjew M."/>
            <person name="Finn R."/>
            <person name="Kale V."/>
            <person name="Holt S."/>
            <person name="Cochrane G."/>
            <person name="Meng A."/>
            <person name="Brown T."/>
            <person name="Cohen L."/>
        </authorList>
    </citation>
    <scope>NUCLEOTIDE SEQUENCE</scope>
    <source>
        <strain evidence="5">CCMP826</strain>
    </source>
</reference>
<organism evidence="5">
    <name type="scientific">Helicotheca tamesis</name>
    <dbReference type="NCBI Taxonomy" id="374047"/>
    <lineage>
        <taxon>Eukaryota</taxon>
        <taxon>Sar</taxon>
        <taxon>Stramenopiles</taxon>
        <taxon>Ochrophyta</taxon>
        <taxon>Bacillariophyta</taxon>
        <taxon>Mediophyceae</taxon>
        <taxon>Lithodesmiophycidae</taxon>
        <taxon>Lithodesmiales</taxon>
        <taxon>Lithodesmiaceae</taxon>
        <taxon>Helicotheca</taxon>
    </lineage>
</organism>
<feature type="chain" id="PRO_5030688937" description="Plastocyanin-like domain-containing protein" evidence="2">
    <location>
        <begin position="27"/>
        <end position="570"/>
    </location>
</feature>
<dbReference type="InterPro" id="IPR008972">
    <property type="entry name" value="Cupredoxin"/>
</dbReference>
<dbReference type="SUPFAM" id="SSF49503">
    <property type="entry name" value="Cupredoxins"/>
    <property type="match status" value="2"/>
</dbReference>
<dbReference type="PANTHER" id="PTHR11709:SF518">
    <property type="entry name" value="MULTICOPPER OXIDASE"/>
    <property type="match status" value="1"/>
</dbReference>
<protein>
    <recommendedName>
        <fullName evidence="6">Plastocyanin-like domain-containing protein</fullName>
    </recommendedName>
</protein>
<dbReference type="AlphaFoldDB" id="A0A7S2IEM1"/>
<keyword evidence="2" id="KW-0732">Signal</keyword>
<dbReference type="InterPro" id="IPR011707">
    <property type="entry name" value="Cu-oxidase-like_N"/>
</dbReference>
<dbReference type="GO" id="GO:0005507">
    <property type="term" value="F:copper ion binding"/>
    <property type="evidence" value="ECO:0007669"/>
    <property type="project" value="InterPro"/>
</dbReference>
<feature type="domain" description="Plastocyanin-like" evidence="3">
    <location>
        <begin position="448"/>
        <end position="529"/>
    </location>
</feature>
<dbReference type="Pfam" id="PF07731">
    <property type="entry name" value="Cu-oxidase_2"/>
    <property type="match status" value="1"/>
</dbReference>
<dbReference type="InterPro" id="IPR045087">
    <property type="entry name" value="Cu-oxidase_fam"/>
</dbReference>
<gene>
    <name evidence="5" type="ORF">HTAM1171_LOCUS11588</name>
</gene>
<dbReference type="InterPro" id="IPR011706">
    <property type="entry name" value="Cu-oxidase_C"/>
</dbReference>
<dbReference type="PANTHER" id="PTHR11709">
    <property type="entry name" value="MULTI-COPPER OXIDASE"/>
    <property type="match status" value="1"/>
</dbReference>
<name>A0A7S2IEM1_9STRA</name>
<dbReference type="Pfam" id="PF07732">
    <property type="entry name" value="Cu-oxidase_3"/>
    <property type="match status" value="1"/>
</dbReference>